<dbReference type="RefSeq" id="WP_100177844.1">
    <property type="nucleotide sequence ID" value="NZ_LFJC01000003.1"/>
</dbReference>
<evidence type="ECO:0000313" key="1">
    <source>
        <dbReference type="EMBL" id="PIT02666.1"/>
    </source>
</evidence>
<protein>
    <submittedName>
        <fullName evidence="1">Uncharacterized protein</fullName>
    </submittedName>
</protein>
<gene>
    <name evidence="1" type="ORF">TSA1_19335</name>
</gene>
<dbReference type="Proteomes" id="UP000228930">
    <property type="component" value="Unassembled WGS sequence"/>
</dbReference>
<evidence type="ECO:0000313" key="2">
    <source>
        <dbReference type="Proteomes" id="UP000228930"/>
    </source>
</evidence>
<name>A0A2M6UDJ4_9BRAD</name>
<dbReference type="EMBL" id="LFJC01000003">
    <property type="protein sequence ID" value="PIT02666.1"/>
    <property type="molecule type" value="Genomic_DNA"/>
</dbReference>
<dbReference type="AlphaFoldDB" id="A0A2M6UDJ4"/>
<keyword evidence="2" id="KW-1185">Reference proteome</keyword>
<proteinExistence type="predicted"/>
<organism evidence="1 2">
    <name type="scientific">Bradyrhizobium nitroreducens</name>
    <dbReference type="NCBI Taxonomy" id="709803"/>
    <lineage>
        <taxon>Bacteria</taxon>
        <taxon>Pseudomonadati</taxon>
        <taxon>Pseudomonadota</taxon>
        <taxon>Alphaproteobacteria</taxon>
        <taxon>Hyphomicrobiales</taxon>
        <taxon>Nitrobacteraceae</taxon>
        <taxon>Bradyrhizobium</taxon>
    </lineage>
</organism>
<sequence>MAEIDRPTFAAECIEQGNRFGAWAHYLVAVAKLRSGIDDAVKDTKFGPFGLTQEQWNGLLKGELGLEAEDVKIWQMQCLLVASWTHDIHRGLVTTNGRNPTSEEIYGKQFPGDDVAGLNQALTDTRALMPSGQAVAAGTPVDPKTPT</sequence>
<comment type="caution">
    <text evidence="1">The sequence shown here is derived from an EMBL/GenBank/DDBJ whole genome shotgun (WGS) entry which is preliminary data.</text>
</comment>
<reference evidence="1 2" key="1">
    <citation type="submission" date="2015-06" db="EMBL/GenBank/DDBJ databases">
        <title>Comparative genome analysis of nirS-carrying Bradyrhizobium sp. strains.</title>
        <authorList>
            <person name="Ishii S."/>
            <person name="Jang J."/>
            <person name="Nishizawa T."/>
            <person name="Senoo K."/>
        </authorList>
    </citation>
    <scope>NUCLEOTIDE SEQUENCE [LARGE SCALE GENOMIC DNA]</scope>
    <source>
        <strain evidence="1 2">TSA1</strain>
    </source>
</reference>
<accession>A0A2M6UDJ4</accession>